<feature type="non-terminal residue" evidence="1">
    <location>
        <position position="82"/>
    </location>
</feature>
<proteinExistence type="predicted"/>
<sequence>MQFAVDAVELVSKAYIKDPIRIKIIDPEAIFLTGILGESGRKLVKAGLHFYFERPLAEKLIKKGIAVEASKQREMLLPMTDP</sequence>
<evidence type="ECO:0000313" key="1">
    <source>
        <dbReference type="EMBL" id="GAI92564.1"/>
    </source>
</evidence>
<comment type="caution">
    <text evidence="1">The sequence shown here is derived from an EMBL/GenBank/DDBJ whole genome shotgun (WGS) entry which is preliminary data.</text>
</comment>
<accession>X1UJP2</accession>
<organism evidence="1">
    <name type="scientific">marine sediment metagenome</name>
    <dbReference type="NCBI Taxonomy" id="412755"/>
    <lineage>
        <taxon>unclassified sequences</taxon>
        <taxon>metagenomes</taxon>
        <taxon>ecological metagenomes</taxon>
    </lineage>
</organism>
<gene>
    <name evidence="1" type="ORF">S12H4_32712</name>
</gene>
<protein>
    <submittedName>
        <fullName evidence="1">Uncharacterized protein</fullName>
    </submittedName>
</protein>
<dbReference type="AlphaFoldDB" id="X1UJP2"/>
<dbReference type="EMBL" id="BARW01019200">
    <property type="protein sequence ID" value="GAI92564.1"/>
    <property type="molecule type" value="Genomic_DNA"/>
</dbReference>
<reference evidence="1" key="1">
    <citation type="journal article" date="2014" name="Front. Microbiol.">
        <title>High frequency of phylogenetically diverse reductive dehalogenase-homologous genes in deep subseafloor sedimentary metagenomes.</title>
        <authorList>
            <person name="Kawai M."/>
            <person name="Futagami T."/>
            <person name="Toyoda A."/>
            <person name="Takaki Y."/>
            <person name="Nishi S."/>
            <person name="Hori S."/>
            <person name="Arai W."/>
            <person name="Tsubouchi T."/>
            <person name="Morono Y."/>
            <person name="Uchiyama I."/>
            <person name="Ito T."/>
            <person name="Fujiyama A."/>
            <person name="Inagaki F."/>
            <person name="Takami H."/>
        </authorList>
    </citation>
    <scope>NUCLEOTIDE SEQUENCE</scope>
    <source>
        <strain evidence="1">Expedition CK06-06</strain>
    </source>
</reference>
<name>X1UJP2_9ZZZZ</name>